<sequence>MAVHLFNKKAYALIYQKDMIPASKETAKLILYYVKNKTNEQPLDMALDVGCGSGRSTLPLAPHFNKVLGVDISDSQINVAKQYNTASNVSFMMASAENLPLKDASVDLINVCLAAHWFQLDKFFNEAIRVLKKKGCLAVHGIYPDTDFEYKDFSYDLNAAMSEVWDTLHQHDDKTTTEFMINQYQDIYEAVPLKDKERIINIPETTKMTISDVMGIIRSAYMYQTFLEKDPIKAKEFFRKTKESGTG</sequence>
<reference evidence="2" key="1">
    <citation type="thesis" date="2020" institute="ProQuest LLC" country="789 East Eisenhower Parkway, Ann Arbor, MI, USA">
        <title>Comparative Genomics and Chromosome Evolution.</title>
        <authorList>
            <person name="Mudd A.B."/>
        </authorList>
    </citation>
    <scope>NUCLEOTIDE SEQUENCE</scope>
    <source>
        <strain evidence="2">237g6f4</strain>
        <tissue evidence="2">Blood</tissue>
    </source>
</reference>
<dbReference type="CDD" id="cd02440">
    <property type="entry name" value="AdoMet_MTases"/>
    <property type="match status" value="1"/>
</dbReference>
<feature type="domain" description="Methyltransferase type 11" evidence="1">
    <location>
        <begin position="47"/>
        <end position="138"/>
    </location>
</feature>
<dbReference type="GO" id="GO:0008757">
    <property type="term" value="F:S-adenosylmethionine-dependent methyltransferase activity"/>
    <property type="evidence" value="ECO:0007669"/>
    <property type="project" value="InterPro"/>
</dbReference>
<dbReference type="PANTHER" id="PTHR44942">
    <property type="entry name" value="METHYLTRANSF_11 DOMAIN-CONTAINING PROTEIN"/>
    <property type="match status" value="1"/>
</dbReference>
<dbReference type="InterPro" id="IPR013216">
    <property type="entry name" value="Methyltransf_11"/>
</dbReference>
<dbReference type="SUPFAM" id="SSF53335">
    <property type="entry name" value="S-adenosyl-L-methionine-dependent methyltransferases"/>
    <property type="match status" value="1"/>
</dbReference>
<dbReference type="InterPro" id="IPR029063">
    <property type="entry name" value="SAM-dependent_MTases_sf"/>
</dbReference>
<dbReference type="Pfam" id="PF08241">
    <property type="entry name" value="Methyltransf_11"/>
    <property type="match status" value="1"/>
</dbReference>
<name>A0AAV7AGK2_ENGPU</name>
<gene>
    <name evidence="2" type="ORF">GDO81_017260</name>
</gene>
<keyword evidence="3" id="KW-1185">Reference proteome</keyword>
<organism evidence="2 3">
    <name type="scientific">Engystomops pustulosus</name>
    <name type="common">Tungara frog</name>
    <name type="synonym">Physalaemus pustulosus</name>
    <dbReference type="NCBI Taxonomy" id="76066"/>
    <lineage>
        <taxon>Eukaryota</taxon>
        <taxon>Metazoa</taxon>
        <taxon>Chordata</taxon>
        <taxon>Craniata</taxon>
        <taxon>Vertebrata</taxon>
        <taxon>Euteleostomi</taxon>
        <taxon>Amphibia</taxon>
        <taxon>Batrachia</taxon>
        <taxon>Anura</taxon>
        <taxon>Neobatrachia</taxon>
        <taxon>Hyloidea</taxon>
        <taxon>Leptodactylidae</taxon>
        <taxon>Leiuperinae</taxon>
        <taxon>Engystomops</taxon>
    </lineage>
</organism>
<evidence type="ECO:0000259" key="1">
    <source>
        <dbReference type="Pfam" id="PF08241"/>
    </source>
</evidence>
<evidence type="ECO:0000313" key="3">
    <source>
        <dbReference type="Proteomes" id="UP000824782"/>
    </source>
</evidence>
<dbReference type="InterPro" id="IPR051052">
    <property type="entry name" value="Diverse_substrate_MTase"/>
</dbReference>
<protein>
    <recommendedName>
        <fullName evidence="1">Methyltransferase type 11 domain-containing protein</fullName>
    </recommendedName>
</protein>
<dbReference type="EMBL" id="WNYA01000008">
    <property type="protein sequence ID" value="KAG8559170.1"/>
    <property type="molecule type" value="Genomic_DNA"/>
</dbReference>
<dbReference type="EMBL" id="WNYA01000008">
    <property type="protein sequence ID" value="KAG8559167.1"/>
    <property type="molecule type" value="Genomic_DNA"/>
</dbReference>
<accession>A0AAV7AGK2</accession>
<dbReference type="Gene3D" id="3.40.50.150">
    <property type="entry name" value="Vaccinia Virus protein VP39"/>
    <property type="match status" value="1"/>
</dbReference>
<dbReference type="PANTHER" id="PTHR44942:SF11">
    <property type="entry name" value="METHYLTRANSFERASE DDB_G0268948"/>
    <property type="match status" value="1"/>
</dbReference>
<dbReference type="AlphaFoldDB" id="A0AAV7AGK2"/>
<evidence type="ECO:0000313" key="2">
    <source>
        <dbReference type="EMBL" id="KAG8559169.1"/>
    </source>
</evidence>
<dbReference type="EMBL" id="WNYA01000008">
    <property type="protein sequence ID" value="KAG8559169.1"/>
    <property type="molecule type" value="Genomic_DNA"/>
</dbReference>
<dbReference type="EMBL" id="WNYA01000008">
    <property type="protein sequence ID" value="KAG8559168.1"/>
    <property type="molecule type" value="Genomic_DNA"/>
</dbReference>
<dbReference type="Proteomes" id="UP000824782">
    <property type="component" value="Unassembled WGS sequence"/>
</dbReference>
<proteinExistence type="predicted"/>
<comment type="caution">
    <text evidence="2">The sequence shown here is derived from an EMBL/GenBank/DDBJ whole genome shotgun (WGS) entry which is preliminary data.</text>
</comment>